<dbReference type="EMBL" id="ACEN01000102">
    <property type="protein sequence ID" value="EEG32653.1"/>
    <property type="molecule type" value="Genomic_DNA"/>
</dbReference>
<dbReference type="AlphaFoldDB" id="C0EQW1"/>
<organism evidence="1 2">
    <name type="scientific">Neisseria flavescens NRL30031/H210</name>
    <dbReference type="NCBI Taxonomy" id="546264"/>
    <lineage>
        <taxon>Bacteria</taxon>
        <taxon>Pseudomonadati</taxon>
        <taxon>Pseudomonadota</taxon>
        <taxon>Betaproteobacteria</taxon>
        <taxon>Neisseriales</taxon>
        <taxon>Neisseriaceae</taxon>
        <taxon>Neisseria</taxon>
    </lineage>
</organism>
<name>C0EQW1_NEIFL</name>
<sequence length="54" mass="5845">MLQTHPAASGFPNRDGGRFPKAICFSDGLGKPATVTTHTLRKTLSSNFRPSENK</sequence>
<evidence type="ECO:0000313" key="1">
    <source>
        <dbReference type="EMBL" id="EEG32653.1"/>
    </source>
</evidence>
<proteinExistence type="predicted"/>
<accession>C0EQW1</accession>
<dbReference type="Proteomes" id="UP000004457">
    <property type="component" value="Unassembled WGS sequence"/>
</dbReference>
<protein>
    <submittedName>
        <fullName evidence="1">Uncharacterized protein</fullName>
    </submittedName>
</protein>
<comment type="caution">
    <text evidence="1">The sequence shown here is derived from an EMBL/GenBank/DDBJ whole genome shotgun (WGS) entry which is preliminary data.</text>
</comment>
<keyword evidence="2" id="KW-1185">Reference proteome</keyword>
<reference evidence="1 2" key="1">
    <citation type="submission" date="2009-01" db="EMBL/GenBank/DDBJ databases">
        <authorList>
            <person name="Fulton L."/>
            <person name="Clifton S."/>
            <person name="Chinwalla A.T."/>
            <person name="Mitreva M."/>
            <person name="Sodergren E."/>
            <person name="Weinstock G."/>
            <person name="Clifton S."/>
            <person name="Dooling D.J."/>
            <person name="Fulton B."/>
            <person name="Minx P."/>
            <person name="Pepin K.H."/>
            <person name="Johnson M."/>
            <person name="Bhonagiri V."/>
            <person name="Nash W.E."/>
            <person name="Mardis E.R."/>
            <person name="Wilson R.K."/>
        </authorList>
    </citation>
    <scope>NUCLEOTIDE SEQUENCE [LARGE SCALE GENOMIC DNA]</scope>
    <source>
        <strain evidence="1 2">NRL30031/H210</strain>
    </source>
</reference>
<evidence type="ECO:0000313" key="2">
    <source>
        <dbReference type="Proteomes" id="UP000004457"/>
    </source>
</evidence>
<gene>
    <name evidence="1" type="ORF">NEIFLAOT_02359</name>
</gene>